<dbReference type="Proteomes" id="UP000475862">
    <property type="component" value="Unassembled WGS sequence"/>
</dbReference>
<evidence type="ECO:0000313" key="1">
    <source>
        <dbReference type="EMBL" id="KAE9524027.1"/>
    </source>
</evidence>
<dbReference type="EMBL" id="VYZN01000074">
    <property type="protein sequence ID" value="KAE9524027.1"/>
    <property type="molecule type" value="Genomic_DNA"/>
</dbReference>
<sequence>RNFDYIKILFCYHFFFAFINTISELLKIGCCSSSGTYDISKCSTSKFKNICHVFFCFSVSLSSWHINITVFGAVNSVIVFTNASTTFKNQYYLIMELTIRNNNNKINILLDNKCSLPSTENHKAPTQMWYPMLMQQFEHYLLNKACFRQHFFLIGVNFLVNLSVEHLPYKNKSHK</sequence>
<protein>
    <submittedName>
        <fullName evidence="1">Uncharacterized protein</fullName>
    </submittedName>
</protein>
<name>A0A6G0T296_APHGL</name>
<organism evidence="1 2">
    <name type="scientific">Aphis glycines</name>
    <name type="common">Soybean aphid</name>
    <dbReference type="NCBI Taxonomy" id="307491"/>
    <lineage>
        <taxon>Eukaryota</taxon>
        <taxon>Metazoa</taxon>
        <taxon>Ecdysozoa</taxon>
        <taxon>Arthropoda</taxon>
        <taxon>Hexapoda</taxon>
        <taxon>Insecta</taxon>
        <taxon>Pterygota</taxon>
        <taxon>Neoptera</taxon>
        <taxon>Paraneoptera</taxon>
        <taxon>Hemiptera</taxon>
        <taxon>Sternorrhyncha</taxon>
        <taxon>Aphidomorpha</taxon>
        <taxon>Aphidoidea</taxon>
        <taxon>Aphididae</taxon>
        <taxon>Aphidini</taxon>
        <taxon>Aphis</taxon>
        <taxon>Aphis</taxon>
    </lineage>
</organism>
<dbReference type="AlphaFoldDB" id="A0A6G0T296"/>
<comment type="caution">
    <text evidence="1">The sequence shown here is derived from an EMBL/GenBank/DDBJ whole genome shotgun (WGS) entry which is preliminary data.</text>
</comment>
<reference evidence="1 2" key="1">
    <citation type="submission" date="2019-08" db="EMBL/GenBank/DDBJ databases">
        <title>The genome of the soybean aphid Biotype 1, its phylome, world population structure and adaptation to the North American continent.</title>
        <authorList>
            <person name="Giordano R."/>
            <person name="Donthu R.K."/>
            <person name="Hernandez A.G."/>
            <person name="Wright C.L."/>
            <person name="Zimin A.V."/>
        </authorList>
    </citation>
    <scope>NUCLEOTIDE SEQUENCE [LARGE SCALE GENOMIC DNA]</scope>
    <source>
        <tissue evidence="1">Whole aphids</tissue>
    </source>
</reference>
<keyword evidence="2" id="KW-1185">Reference proteome</keyword>
<evidence type="ECO:0000313" key="2">
    <source>
        <dbReference type="Proteomes" id="UP000475862"/>
    </source>
</evidence>
<feature type="non-terminal residue" evidence="1">
    <location>
        <position position="1"/>
    </location>
</feature>
<accession>A0A6G0T296</accession>
<gene>
    <name evidence="1" type="ORF">AGLY_015674</name>
</gene>
<proteinExistence type="predicted"/>